<evidence type="ECO:0000313" key="2">
    <source>
        <dbReference type="Proteomes" id="UP000283090"/>
    </source>
</evidence>
<proteinExistence type="predicted"/>
<dbReference type="GeneID" id="93582378"/>
<dbReference type="EMBL" id="SAEB01000001">
    <property type="protein sequence ID" value="RVD89044.1"/>
    <property type="molecule type" value="Genomic_DNA"/>
</dbReference>
<dbReference type="OrthoDB" id="5412275at2759"/>
<organism evidence="1 2">
    <name type="scientific">Arthrobotrys flagrans</name>
    <name type="common">Nematode-trapping fungus</name>
    <name type="synonym">Trichothecium flagrans</name>
    <dbReference type="NCBI Taxonomy" id="97331"/>
    <lineage>
        <taxon>Eukaryota</taxon>
        <taxon>Fungi</taxon>
        <taxon>Dikarya</taxon>
        <taxon>Ascomycota</taxon>
        <taxon>Pezizomycotina</taxon>
        <taxon>Orbiliomycetes</taxon>
        <taxon>Orbiliales</taxon>
        <taxon>Orbiliaceae</taxon>
        <taxon>Arthrobotrys</taxon>
    </lineage>
</organism>
<sequence>MFGRPIDKKRFSSGFQHAFESSKAIGKVLWGKTGTGVSDAESSSRSATAPRVIGPPLLPTETLHFIFELLWESEPPSTDIQNFRQACKLFNRIALEYIYTDVTVSLNEGGSDSGTIQKLIKHNKDIISRISRLHVTGFPAGPRRLGFISLKRPGKYSFDTRETSRDDLKTLLELLHPDQLTCFSITGRHILERIDKIPIALLFGKHSNLHQLCIPITLLFQHGVNTSEELGSVTIPSFQSLILTDLQYPRHIADTWTLLHNSRDTLKSLAIKSPAESELERYLMHRGYQGLTAGLPSTELSLRRIQDLHIEGFPYLDKVLECAPNLINFSNLRMLRLERCERADAFLLTSLGVYSTPKLKSLQLFETGSNLAFGGFIPYIGTMELETLVIALHPWEGGIKWNLIKEHLAGSLKRLWIQHLSPYHGPHTLLDMTNHTAPYEGAFFPHGWPKLEEVAIDPNYLEGNAIVLPETVKVCRIVGPRAQKIVMRDQPLAKNVEKIIGFRNEEGNILNVKVSAIGTLDHPDTGRVLRHPFFYNVTSELDQNGQPVSSWKLLSIDEAMKRVPDSHILWFERTDRPWSDKHGSFWY</sequence>
<dbReference type="VEuPathDB" id="FungiDB:DFL_000067"/>
<reference evidence="1 2" key="1">
    <citation type="submission" date="2019-01" db="EMBL/GenBank/DDBJ databases">
        <title>Intercellular communication is required for trap formation in the nematode-trapping fungus Duddingtonia flagrans.</title>
        <authorList>
            <person name="Youssar L."/>
            <person name="Wernet V."/>
            <person name="Hensel N."/>
            <person name="Hildebrandt H.-G."/>
            <person name="Fischer R."/>
        </authorList>
    </citation>
    <scope>NUCLEOTIDE SEQUENCE [LARGE SCALE GENOMIC DNA]</scope>
    <source>
        <strain evidence="1 2">CBS H-5679</strain>
    </source>
</reference>
<dbReference type="AlphaFoldDB" id="A0A437ACR6"/>
<protein>
    <submittedName>
        <fullName evidence="1">Uncharacterized protein</fullName>
    </submittedName>
</protein>
<keyword evidence="2" id="KW-1185">Reference proteome</keyword>
<dbReference type="RefSeq" id="XP_067494588.1">
    <property type="nucleotide sequence ID" value="XM_067636167.1"/>
</dbReference>
<accession>A0A437ACR6</accession>
<comment type="caution">
    <text evidence="1">The sequence shown here is derived from an EMBL/GenBank/DDBJ whole genome shotgun (WGS) entry which is preliminary data.</text>
</comment>
<evidence type="ECO:0000313" key="1">
    <source>
        <dbReference type="EMBL" id="RVD89044.1"/>
    </source>
</evidence>
<name>A0A437ACR6_ARTFL</name>
<gene>
    <name evidence="1" type="ORF">DFL_000067</name>
</gene>
<dbReference type="Proteomes" id="UP000283090">
    <property type="component" value="Unassembled WGS sequence"/>
</dbReference>